<organism evidence="2 3">
    <name type="scientific">Pseudomonas promysalinigenes</name>
    <dbReference type="NCBI Taxonomy" id="485898"/>
    <lineage>
        <taxon>Bacteria</taxon>
        <taxon>Pseudomonadati</taxon>
        <taxon>Pseudomonadota</taxon>
        <taxon>Gammaproteobacteria</taxon>
        <taxon>Pseudomonadales</taxon>
        <taxon>Pseudomonadaceae</taxon>
        <taxon>Pseudomonas</taxon>
    </lineage>
</organism>
<dbReference type="InterPro" id="IPR014960">
    <property type="entry name" value="DUF1828"/>
</dbReference>
<feature type="domain" description="DUF1828" evidence="1">
    <location>
        <begin position="7"/>
        <end position="96"/>
    </location>
</feature>
<dbReference type="EMBL" id="CP104557">
    <property type="protein sequence ID" value="UXH41588.1"/>
    <property type="molecule type" value="Genomic_DNA"/>
</dbReference>
<dbReference type="RefSeq" id="WP_261745183.1">
    <property type="nucleotide sequence ID" value="NZ_CP104557.1"/>
</dbReference>
<sequence>MIAVALPMVARDGDQFTAYLSRITGGWRISDSGTTMMRLSYENDISKFYAGSRGKLYQSILAESGLSEVDGEIYLEVPADKLIRGLFDITQGLSRVEDMALWSWSRVGSTFYDDLREAIKSTLPEGSYEEGYIPEIPDGPAYMVDYKIRTQGRPVYLFGVNGKDKARVTTITLLHLKQVGEPFTSIIVCSDFTGLPKQDSVRLLKAANDFVPDITDLETFREKVRHHVG</sequence>
<protein>
    <submittedName>
        <fullName evidence="2">DUF1828 domain-containing protein</fullName>
    </submittedName>
</protein>
<dbReference type="Proteomes" id="UP001064504">
    <property type="component" value="Chromosome"/>
</dbReference>
<evidence type="ECO:0000259" key="1">
    <source>
        <dbReference type="Pfam" id="PF08861"/>
    </source>
</evidence>
<accession>A0ABY6AV71</accession>
<reference evidence="2" key="1">
    <citation type="submission" date="2022-09" db="EMBL/GenBank/DDBJ databases">
        <title>Complete genome sequence of Pseudomonas promysalinigenes strain RL-WG26, a newly isolated PGPR with the potential for plant salinity stress alleviation.</title>
        <authorList>
            <person name="Ren L."/>
            <person name="Wang G."/>
            <person name="Hu H."/>
        </authorList>
    </citation>
    <scope>NUCLEOTIDE SEQUENCE</scope>
    <source>
        <strain evidence="2">RL-WG26</strain>
    </source>
</reference>
<gene>
    <name evidence="2" type="ORF">N5C08_08715</name>
</gene>
<name>A0ABY6AV71_9PSED</name>
<proteinExistence type="predicted"/>
<dbReference type="Pfam" id="PF08861">
    <property type="entry name" value="DUF1828"/>
    <property type="match status" value="1"/>
</dbReference>
<evidence type="ECO:0000313" key="3">
    <source>
        <dbReference type="Proteomes" id="UP001064504"/>
    </source>
</evidence>
<keyword evidence="3" id="KW-1185">Reference proteome</keyword>
<evidence type="ECO:0000313" key="2">
    <source>
        <dbReference type="EMBL" id="UXH41588.1"/>
    </source>
</evidence>